<keyword evidence="7" id="KW-0863">Zinc-finger</keyword>
<dbReference type="PANTHER" id="PTHR30455:SF2">
    <property type="entry name" value="TRANSCRIPTIONAL REPRESSOR NRDR"/>
    <property type="match status" value="1"/>
</dbReference>
<evidence type="ECO:0000256" key="4">
    <source>
        <dbReference type="ARBA" id="ARBA00023015"/>
    </source>
</evidence>
<evidence type="ECO:0000256" key="5">
    <source>
        <dbReference type="ARBA" id="ARBA00023125"/>
    </source>
</evidence>
<keyword evidence="1 7" id="KW-0678">Repressor</keyword>
<comment type="similarity">
    <text evidence="7">Belongs to the NrdR family.</text>
</comment>
<name>A0A419DE86_9BACT</name>
<dbReference type="NCBIfam" id="TIGR00244">
    <property type="entry name" value="transcriptional regulator NrdR"/>
    <property type="match status" value="1"/>
</dbReference>
<evidence type="ECO:0000256" key="7">
    <source>
        <dbReference type="HAMAP-Rule" id="MF_00440"/>
    </source>
</evidence>
<comment type="cofactor">
    <cofactor evidence="7">
        <name>Zn(2+)</name>
        <dbReference type="ChEBI" id="CHEBI:29105"/>
    </cofactor>
    <text evidence="7">Binds 1 zinc ion.</text>
</comment>
<dbReference type="EMBL" id="QZJW01000019">
    <property type="protein sequence ID" value="RJO61395.1"/>
    <property type="molecule type" value="Genomic_DNA"/>
</dbReference>
<dbReference type="GO" id="GO:0045892">
    <property type="term" value="P:negative regulation of DNA-templated transcription"/>
    <property type="evidence" value="ECO:0007669"/>
    <property type="project" value="UniProtKB-UniRule"/>
</dbReference>
<dbReference type="GO" id="GO:0003677">
    <property type="term" value="F:DNA binding"/>
    <property type="evidence" value="ECO:0007669"/>
    <property type="project" value="UniProtKB-KW"/>
</dbReference>
<dbReference type="InterPro" id="IPR055173">
    <property type="entry name" value="NrdR-like_N"/>
</dbReference>
<sequence>MDCPKCKSNKIKVLEKRNAENESVIRRRRECEACGFRFTTYERVETAILTVIKKNGQKESFSEEKLKKGIERALEKRPVTGVEMDKLVEDIERELRSEGISEVKSSKIGDIVLSKLKKLDDVAYMRFASVYKSFETIDSFKKELEKISG</sequence>
<dbReference type="PANTHER" id="PTHR30455">
    <property type="entry name" value="TRANSCRIPTIONAL REPRESSOR NRDR"/>
    <property type="match status" value="1"/>
</dbReference>
<keyword evidence="4 7" id="KW-0805">Transcription regulation</keyword>
<keyword evidence="2 7" id="KW-0547">Nucleotide-binding</keyword>
<dbReference type="GO" id="GO:0005524">
    <property type="term" value="F:ATP binding"/>
    <property type="evidence" value="ECO:0007669"/>
    <property type="project" value="UniProtKB-UniRule"/>
</dbReference>
<dbReference type="InterPro" id="IPR003796">
    <property type="entry name" value="RNR_NrdR-like"/>
</dbReference>
<dbReference type="Proteomes" id="UP000285655">
    <property type="component" value="Unassembled WGS sequence"/>
</dbReference>
<dbReference type="HAMAP" id="MF_00440">
    <property type="entry name" value="NrdR"/>
    <property type="match status" value="1"/>
</dbReference>
<dbReference type="PROSITE" id="PS51161">
    <property type="entry name" value="ATP_CONE"/>
    <property type="match status" value="1"/>
</dbReference>
<keyword evidence="3 7" id="KW-0067">ATP-binding</keyword>
<keyword evidence="7" id="KW-0479">Metal-binding</keyword>
<keyword evidence="6 7" id="KW-0804">Transcription</keyword>
<dbReference type="Pfam" id="PF22811">
    <property type="entry name" value="Zn_ribbon_NrdR"/>
    <property type="match status" value="1"/>
</dbReference>
<keyword evidence="5 7" id="KW-0238">DNA-binding</keyword>
<evidence type="ECO:0000256" key="1">
    <source>
        <dbReference type="ARBA" id="ARBA00022491"/>
    </source>
</evidence>
<reference evidence="9 10" key="1">
    <citation type="journal article" date="2017" name="ISME J.">
        <title>Energy and carbon metabolisms in a deep terrestrial subsurface fluid microbial community.</title>
        <authorList>
            <person name="Momper L."/>
            <person name="Jungbluth S.P."/>
            <person name="Lee M.D."/>
            <person name="Amend J.P."/>
        </authorList>
    </citation>
    <scope>NUCLEOTIDE SEQUENCE [LARGE SCALE GENOMIC DNA]</scope>
    <source>
        <strain evidence="9">SURF_29</strain>
    </source>
</reference>
<evidence type="ECO:0000313" key="10">
    <source>
        <dbReference type="Proteomes" id="UP000285655"/>
    </source>
</evidence>
<comment type="function">
    <text evidence="7">Negatively regulates transcription of bacterial ribonucleotide reductase nrd genes and operons by binding to NrdR-boxes.</text>
</comment>
<comment type="caution">
    <text evidence="9">The sequence shown here is derived from an EMBL/GenBank/DDBJ whole genome shotgun (WGS) entry which is preliminary data.</text>
</comment>
<evidence type="ECO:0000256" key="2">
    <source>
        <dbReference type="ARBA" id="ARBA00022741"/>
    </source>
</evidence>
<accession>A0A419DE86</accession>
<gene>
    <name evidence="7 9" type="primary">nrdR</name>
    <name evidence="9" type="ORF">C4544_02660</name>
</gene>
<keyword evidence="7" id="KW-0862">Zinc</keyword>
<feature type="domain" description="ATP-cone" evidence="8">
    <location>
        <begin position="49"/>
        <end position="139"/>
    </location>
</feature>
<evidence type="ECO:0000256" key="6">
    <source>
        <dbReference type="ARBA" id="ARBA00023163"/>
    </source>
</evidence>
<evidence type="ECO:0000313" key="9">
    <source>
        <dbReference type="EMBL" id="RJO61395.1"/>
    </source>
</evidence>
<organism evidence="9 10">
    <name type="scientific">candidate division WS5 bacterium</name>
    <dbReference type="NCBI Taxonomy" id="2093353"/>
    <lineage>
        <taxon>Bacteria</taxon>
        <taxon>candidate division WS5</taxon>
    </lineage>
</organism>
<proteinExistence type="inferred from homology"/>
<evidence type="ECO:0000256" key="3">
    <source>
        <dbReference type="ARBA" id="ARBA00022840"/>
    </source>
</evidence>
<dbReference type="AlphaFoldDB" id="A0A419DE86"/>
<evidence type="ECO:0000259" key="8">
    <source>
        <dbReference type="PROSITE" id="PS51161"/>
    </source>
</evidence>
<dbReference type="InterPro" id="IPR005144">
    <property type="entry name" value="ATP-cone_dom"/>
</dbReference>
<dbReference type="Pfam" id="PF03477">
    <property type="entry name" value="ATP-cone"/>
    <property type="match status" value="1"/>
</dbReference>
<protein>
    <recommendedName>
        <fullName evidence="7">Transcriptional repressor NrdR</fullName>
    </recommendedName>
</protein>
<feature type="zinc finger region" evidence="7">
    <location>
        <begin position="3"/>
        <end position="34"/>
    </location>
</feature>
<dbReference type="GO" id="GO:0008270">
    <property type="term" value="F:zinc ion binding"/>
    <property type="evidence" value="ECO:0007669"/>
    <property type="project" value="UniProtKB-UniRule"/>
</dbReference>